<evidence type="ECO:0000313" key="1">
    <source>
        <dbReference type="EMBL" id="CAE0817011.1"/>
    </source>
</evidence>
<reference evidence="1" key="1">
    <citation type="submission" date="2021-01" db="EMBL/GenBank/DDBJ databases">
        <authorList>
            <person name="Corre E."/>
            <person name="Pelletier E."/>
            <person name="Niang G."/>
            <person name="Scheremetjew M."/>
            <person name="Finn R."/>
            <person name="Kale V."/>
            <person name="Holt S."/>
            <person name="Cochrane G."/>
            <person name="Meng A."/>
            <person name="Brown T."/>
            <person name="Cohen L."/>
        </authorList>
    </citation>
    <scope>NUCLEOTIDE SEQUENCE</scope>
    <source>
        <strain evidence="1">CCMP1594</strain>
    </source>
</reference>
<dbReference type="EMBL" id="HBJA01080564">
    <property type="protein sequence ID" value="CAE0817011.1"/>
    <property type="molecule type" value="Transcribed_RNA"/>
</dbReference>
<gene>
    <name evidence="1" type="ORF">EGYM00163_LOCUS28173</name>
</gene>
<protein>
    <submittedName>
        <fullName evidence="1">Uncharacterized protein</fullName>
    </submittedName>
</protein>
<proteinExistence type="predicted"/>
<name>A0A7S4FW37_9EUGL</name>
<sequence length="110" mass="11564">MGRCLRGPSPRAPVDSTWPLGCKHPLHLSPPASFFHPSSDGAPHKLCKSAHACPSASQYCPVPVVLSQESASLQAATQSLLNVLFKGAPRLGHAQHSHTALAAVLDTARK</sequence>
<accession>A0A7S4FW37</accession>
<organism evidence="1">
    <name type="scientific">Eutreptiella gymnastica</name>
    <dbReference type="NCBI Taxonomy" id="73025"/>
    <lineage>
        <taxon>Eukaryota</taxon>
        <taxon>Discoba</taxon>
        <taxon>Euglenozoa</taxon>
        <taxon>Euglenida</taxon>
        <taxon>Spirocuta</taxon>
        <taxon>Euglenophyceae</taxon>
        <taxon>Eutreptiales</taxon>
        <taxon>Eutreptiaceae</taxon>
        <taxon>Eutreptiella</taxon>
    </lineage>
</organism>
<dbReference type="AlphaFoldDB" id="A0A7S4FW37"/>